<comment type="caution">
    <text evidence="3">The sequence shown here is derived from an EMBL/GenBank/DDBJ whole genome shotgun (WGS) entry which is preliminary data.</text>
</comment>
<proteinExistence type="predicted"/>
<dbReference type="Pfam" id="PF07839">
    <property type="entry name" value="CaM_binding"/>
    <property type="match status" value="1"/>
</dbReference>
<dbReference type="GO" id="GO:0005516">
    <property type="term" value="F:calmodulin binding"/>
    <property type="evidence" value="ECO:0007669"/>
    <property type="project" value="InterPro"/>
</dbReference>
<dbReference type="PANTHER" id="PTHR33349">
    <property type="entry name" value="EMB|CAB62594.1"/>
    <property type="match status" value="1"/>
</dbReference>
<feature type="domain" description="Calmodulin-binding" evidence="2">
    <location>
        <begin position="398"/>
        <end position="513"/>
    </location>
</feature>
<dbReference type="Proteomes" id="UP001374584">
    <property type="component" value="Unassembled WGS sequence"/>
</dbReference>
<dbReference type="InterPro" id="IPR012417">
    <property type="entry name" value="CaM-bd_dom_pln"/>
</dbReference>
<dbReference type="AlphaFoldDB" id="A0AAN9NQ93"/>
<reference evidence="3 4" key="1">
    <citation type="submission" date="2024-01" db="EMBL/GenBank/DDBJ databases">
        <title>The genomes of 5 underutilized Papilionoideae crops provide insights into root nodulation and disease resistanc.</title>
        <authorList>
            <person name="Jiang F."/>
        </authorList>
    </citation>
    <scope>NUCLEOTIDE SEQUENCE [LARGE SCALE GENOMIC DNA]</scope>
    <source>
        <strain evidence="3">JINMINGXINNONG_FW02</strain>
        <tissue evidence="3">Leaves</tissue>
    </source>
</reference>
<feature type="compositionally biased region" description="Polar residues" evidence="1">
    <location>
        <begin position="236"/>
        <end position="260"/>
    </location>
</feature>
<dbReference type="EMBL" id="JAYMYR010000003">
    <property type="protein sequence ID" value="KAK7374589.1"/>
    <property type="molecule type" value="Genomic_DNA"/>
</dbReference>
<evidence type="ECO:0000313" key="4">
    <source>
        <dbReference type="Proteomes" id="UP001374584"/>
    </source>
</evidence>
<feature type="compositionally biased region" description="Polar residues" evidence="1">
    <location>
        <begin position="202"/>
        <end position="226"/>
    </location>
</feature>
<accession>A0AAN9NQ93</accession>
<gene>
    <name evidence="3" type="ORF">VNO80_08022</name>
</gene>
<sequence>MSSGTELRRYSAGIASSGNNERKVVVPHYLRASTGSCHDFCKYGRMDVEEAKEKLSMIKRAGRRSLSRSSEDSIGGITISVAKQKASLDSKPTKMSKVKNSESVNSVLQISDVSDTNKVEIPSKSSRSQKQIGNKLLENTGKASSVRVKPSFLPKSHISLILETRRGGISSSFEVEIPSKPTSKRVGSSPAGTSERVKTHPKLTSQIVKASSKSMSTMKQASSKVSSFEDKEMQLSEKNATSVKTISSMNSSEGLGSQRVSKIKLKKRETSPKSSSGGIGSVSARKHKGLKIVPHLMNQPAIEVEPEEHDKEAQEKTLYVIKMESANQSPQSDQNESQEIESSLCNLLSLPIFSPSSISQTSPQEDQMESDYANTELEEDVFPQNHELDYLANVDTLETEENGRPQKDVEVVFSEDKDCQKLSGELDETQIDKDNLKSLNIKRGKVLRDNATDSKVAALTGPEKVVLRCQDVQDKKDGEGLYNNVIEETASKLVETRKGRVKALIDAFETIISLEEKRTFANIFN</sequence>
<evidence type="ECO:0000313" key="3">
    <source>
        <dbReference type="EMBL" id="KAK7374589.1"/>
    </source>
</evidence>
<feature type="region of interest" description="Disordered" evidence="1">
    <location>
        <begin position="173"/>
        <end position="282"/>
    </location>
</feature>
<organism evidence="3 4">
    <name type="scientific">Phaseolus coccineus</name>
    <name type="common">Scarlet runner bean</name>
    <name type="synonym">Phaseolus multiflorus</name>
    <dbReference type="NCBI Taxonomy" id="3886"/>
    <lineage>
        <taxon>Eukaryota</taxon>
        <taxon>Viridiplantae</taxon>
        <taxon>Streptophyta</taxon>
        <taxon>Embryophyta</taxon>
        <taxon>Tracheophyta</taxon>
        <taxon>Spermatophyta</taxon>
        <taxon>Magnoliopsida</taxon>
        <taxon>eudicotyledons</taxon>
        <taxon>Gunneridae</taxon>
        <taxon>Pentapetalae</taxon>
        <taxon>rosids</taxon>
        <taxon>fabids</taxon>
        <taxon>Fabales</taxon>
        <taxon>Fabaceae</taxon>
        <taxon>Papilionoideae</taxon>
        <taxon>50 kb inversion clade</taxon>
        <taxon>NPAAA clade</taxon>
        <taxon>indigoferoid/millettioid clade</taxon>
        <taxon>Phaseoleae</taxon>
        <taxon>Phaseolus</taxon>
    </lineage>
</organism>
<dbReference type="SMART" id="SM01054">
    <property type="entry name" value="CaM_binding"/>
    <property type="match status" value="1"/>
</dbReference>
<protein>
    <recommendedName>
        <fullName evidence="2">Calmodulin-binding domain-containing protein</fullName>
    </recommendedName>
</protein>
<keyword evidence="4" id="KW-1185">Reference proteome</keyword>
<dbReference type="PANTHER" id="PTHR33349:SF7">
    <property type="entry name" value="PLANT CALMODULIN-BINDING-LIKE PROTEIN"/>
    <property type="match status" value="1"/>
</dbReference>
<name>A0AAN9NQ93_PHACN</name>
<evidence type="ECO:0000259" key="2">
    <source>
        <dbReference type="SMART" id="SM01054"/>
    </source>
</evidence>
<evidence type="ECO:0000256" key="1">
    <source>
        <dbReference type="SAM" id="MobiDB-lite"/>
    </source>
</evidence>